<dbReference type="AlphaFoldDB" id="A0A841I3B6"/>
<gene>
    <name evidence="1" type="ORF">HNR42_002974</name>
</gene>
<comment type="caution">
    <text evidence="1">The sequence shown here is derived from an EMBL/GenBank/DDBJ whole genome shotgun (WGS) entry which is preliminary data.</text>
</comment>
<name>A0A841I3B6_9DEIO</name>
<evidence type="ECO:0000313" key="1">
    <source>
        <dbReference type="EMBL" id="MBB6099524.1"/>
    </source>
</evidence>
<dbReference type="RefSeq" id="WP_183988272.1">
    <property type="nucleotide sequence ID" value="NZ_JACHHG010000012.1"/>
</dbReference>
<dbReference type="EMBL" id="JACHHG010000012">
    <property type="protein sequence ID" value="MBB6099524.1"/>
    <property type="molecule type" value="Genomic_DNA"/>
</dbReference>
<accession>A0A841I3B6</accession>
<reference evidence="1 2" key="1">
    <citation type="submission" date="2020-08" db="EMBL/GenBank/DDBJ databases">
        <title>Genomic Encyclopedia of Type Strains, Phase IV (KMG-IV): sequencing the most valuable type-strain genomes for metagenomic binning, comparative biology and taxonomic classification.</title>
        <authorList>
            <person name="Goeker M."/>
        </authorList>
    </citation>
    <scope>NUCLEOTIDE SEQUENCE [LARGE SCALE GENOMIC DNA]</scope>
    <source>
        <strain evidence="1 2">DSM 21458</strain>
    </source>
</reference>
<protein>
    <submittedName>
        <fullName evidence="1">Uncharacterized protein</fullName>
    </submittedName>
</protein>
<proteinExistence type="predicted"/>
<keyword evidence="2" id="KW-1185">Reference proteome</keyword>
<sequence>MAKCMMVAVVNFSTLLADYGIKKILSFATLMLRKTYTGDACYWKDGSFEKCLILEESLTELADELARIVGRREYSNYLRTESVPVEVVQQAQERRRRKKTNLRTAL</sequence>
<evidence type="ECO:0000313" key="2">
    <source>
        <dbReference type="Proteomes" id="UP000569951"/>
    </source>
</evidence>
<organism evidence="1 2">
    <name type="scientific">Deinobacterium chartae</name>
    <dbReference type="NCBI Taxonomy" id="521158"/>
    <lineage>
        <taxon>Bacteria</taxon>
        <taxon>Thermotogati</taxon>
        <taxon>Deinococcota</taxon>
        <taxon>Deinococci</taxon>
        <taxon>Deinococcales</taxon>
        <taxon>Deinococcaceae</taxon>
        <taxon>Deinobacterium</taxon>
    </lineage>
</organism>
<dbReference type="Proteomes" id="UP000569951">
    <property type="component" value="Unassembled WGS sequence"/>
</dbReference>